<dbReference type="RefSeq" id="WP_188955406.1">
    <property type="nucleotide sequence ID" value="NZ_BMIB01000004.1"/>
</dbReference>
<keyword evidence="1" id="KW-0812">Transmembrane</keyword>
<proteinExistence type="predicted"/>
<reference evidence="2" key="2">
    <citation type="submission" date="2020-09" db="EMBL/GenBank/DDBJ databases">
        <authorList>
            <person name="Sun Q."/>
            <person name="Zhou Y."/>
        </authorList>
    </citation>
    <scope>NUCLEOTIDE SEQUENCE</scope>
    <source>
        <strain evidence="2">CGMCC 1.15290</strain>
    </source>
</reference>
<dbReference type="AlphaFoldDB" id="A0A917J3V8"/>
<keyword evidence="1" id="KW-1133">Transmembrane helix</keyword>
<accession>A0A917J3V8</accession>
<gene>
    <name evidence="2" type="ORF">GCM10011379_38700</name>
</gene>
<protein>
    <recommendedName>
        <fullName evidence="4">TIGR04222 domain-containing protein</fullName>
    </recommendedName>
</protein>
<dbReference type="Proteomes" id="UP000627292">
    <property type="component" value="Unassembled WGS sequence"/>
</dbReference>
<evidence type="ECO:0000313" key="2">
    <source>
        <dbReference type="EMBL" id="GGH75278.1"/>
    </source>
</evidence>
<keyword evidence="1" id="KW-0472">Membrane</keyword>
<organism evidence="2 3">
    <name type="scientific">Filimonas zeae</name>
    <dbReference type="NCBI Taxonomy" id="1737353"/>
    <lineage>
        <taxon>Bacteria</taxon>
        <taxon>Pseudomonadati</taxon>
        <taxon>Bacteroidota</taxon>
        <taxon>Chitinophagia</taxon>
        <taxon>Chitinophagales</taxon>
        <taxon>Chitinophagaceae</taxon>
        <taxon>Filimonas</taxon>
    </lineage>
</organism>
<reference evidence="2" key="1">
    <citation type="journal article" date="2014" name="Int. J. Syst. Evol. Microbiol.">
        <title>Complete genome sequence of Corynebacterium casei LMG S-19264T (=DSM 44701T), isolated from a smear-ripened cheese.</title>
        <authorList>
            <consortium name="US DOE Joint Genome Institute (JGI-PGF)"/>
            <person name="Walter F."/>
            <person name="Albersmeier A."/>
            <person name="Kalinowski J."/>
            <person name="Ruckert C."/>
        </authorList>
    </citation>
    <scope>NUCLEOTIDE SEQUENCE</scope>
    <source>
        <strain evidence="2">CGMCC 1.15290</strain>
    </source>
</reference>
<feature type="transmembrane region" description="Helical" evidence="1">
    <location>
        <begin position="161"/>
        <end position="180"/>
    </location>
</feature>
<comment type="caution">
    <text evidence="2">The sequence shown here is derived from an EMBL/GenBank/DDBJ whole genome shotgun (WGS) entry which is preliminary data.</text>
</comment>
<keyword evidence="3" id="KW-1185">Reference proteome</keyword>
<dbReference type="EMBL" id="BMIB01000004">
    <property type="protein sequence ID" value="GGH75278.1"/>
    <property type="molecule type" value="Genomic_DNA"/>
</dbReference>
<evidence type="ECO:0000313" key="3">
    <source>
        <dbReference type="Proteomes" id="UP000627292"/>
    </source>
</evidence>
<evidence type="ECO:0008006" key="4">
    <source>
        <dbReference type="Google" id="ProtNLM"/>
    </source>
</evidence>
<evidence type="ECO:0000256" key="1">
    <source>
        <dbReference type="SAM" id="Phobius"/>
    </source>
</evidence>
<name>A0A917J3V8_9BACT</name>
<sequence>MTEAGLQLWNRLQAFQLDDPNAAFTFSHRLAAENGWNRTYTLRVMEEYKRFLFLCCISATPVTPSDAVDQAWHLHLVYTRSYWDDLCKNVLQRELHHGPTRGEAEAEKFDGMYTLLKDIYYDTFSEQPPADIWVTNEERFQKNRFQRINRKDYWLIKKARLSKETFLVMLVGLIIIGIFVKADDSSAFFVGIGLVFLVIVLLRTLNKQDGSNGSSGGSGCGGGCVGISADGCGSSHGHDGCGGHGDGCSSGGDGCSSGCSGGGCSGCGGGCGGD</sequence>
<feature type="transmembrane region" description="Helical" evidence="1">
    <location>
        <begin position="186"/>
        <end position="205"/>
    </location>
</feature>